<accession>A0AAE5A6C1</accession>
<evidence type="ECO:0000256" key="5">
    <source>
        <dbReference type="ARBA" id="ARBA00022692"/>
    </source>
</evidence>
<dbReference type="RefSeq" id="WP_317745925.1">
    <property type="nucleotide sequence ID" value="NZ_JAWLUP010000009.1"/>
</dbReference>
<feature type="transmembrane region" description="Helical" evidence="8">
    <location>
        <begin position="212"/>
        <end position="237"/>
    </location>
</feature>
<feature type="transmembrane region" description="Helical" evidence="8">
    <location>
        <begin position="277"/>
        <end position="295"/>
    </location>
</feature>
<comment type="caution">
    <text evidence="9">The sequence shown here is derived from an EMBL/GenBank/DDBJ whole genome shotgun (WGS) entry which is preliminary data.</text>
</comment>
<evidence type="ECO:0000256" key="2">
    <source>
        <dbReference type="ARBA" id="ARBA00022475"/>
    </source>
</evidence>
<feature type="transmembrane region" description="Helical" evidence="8">
    <location>
        <begin position="51"/>
        <end position="76"/>
    </location>
</feature>
<dbReference type="AlphaFoldDB" id="A0AAE5A6C1"/>
<evidence type="ECO:0000256" key="8">
    <source>
        <dbReference type="SAM" id="Phobius"/>
    </source>
</evidence>
<name>A0AAE5A6C1_9NOCA</name>
<dbReference type="GO" id="GO:0005886">
    <property type="term" value="C:plasma membrane"/>
    <property type="evidence" value="ECO:0007669"/>
    <property type="project" value="UniProtKB-SubCell"/>
</dbReference>
<dbReference type="GO" id="GO:0016763">
    <property type="term" value="F:pentosyltransferase activity"/>
    <property type="evidence" value="ECO:0007669"/>
    <property type="project" value="TreeGrafter"/>
</dbReference>
<feature type="transmembrane region" description="Helical" evidence="8">
    <location>
        <begin position="181"/>
        <end position="200"/>
    </location>
</feature>
<evidence type="ECO:0000313" key="10">
    <source>
        <dbReference type="Proteomes" id="UP001185863"/>
    </source>
</evidence>
<dbReference type="PANTHER" id="PTHR33908:SF11">
    <property type="entry name" value="MEMBRANE PROTEIN"/>
    <property type="match status" value="1"/>
</dbReference>
<evidence type="ECO:0000256" key="1">
    <source>
        <dbReference type="ARBA" id="ARBA00004651"/>
    </source>
</evidence>
<feature type="transmembrane region" description="Helical" evidence="8">
    <location>
        <begin position="6"/>
        <end position="30"/>
    </location>
</feature>
<gene>
    <name evidence="9" type="ORF">R4315_06695</name>
</gene>
<evidence type="ECO:0000256" key="7">
    <source>
        <dbReference type="ARBA" id="ARBA00023136"/>
    </source>
</evidence>
<dbReference type="PANTHER" id="PTHR33908">
    <property type="entry name" value="MANNOSYLTRANSFERASE YKCB-RELATED"/>
    <property type="match status" value="1"/>
</dbReference>
<dbReference type="InterPro" id="IPR050297">
    <property type="entry name" value="LipidA_mod_glycosyltrf_83"/>
</dbReference>
<protein>
    <submittedName>
        <fullName evidence="9">ABC transporter</fullName>
    </submittedName>
</protein>
<dbReference type="EMBL" id="JAWLUP010000009">
    <property type="protein sequence ID" value="MDV7264234.1"/>
    <property type="molecule type" value="Genomic_DNA"/>
</dbReference>
<evidence type="ECO:0000256" key="6">
    <source>
        <dbReference type="ARBA" id="ARBA00022989"/>
    </source>
</evidence>
<keyword evidence="2" id="KW-1003">Cell membrane</keyword>
<comment type="subcellular location">
    <subcellularLocation>
        <location evidence="1">Cell membrane</location>
        <topology evidence="1">Multi-pass membrane protein</topology>
    </subcellularLocation>
</comment>
<dbReference type="GO" id="GO:0009103">
    <property type="term" value="P:lipopolysaccharide biosynthetic process"/>
    <property type="evidence" value="ECO:0007669"/>
    <property type="project" value="UniProtKB-ARBA"/>
</dbReference>
<reference evidence="9" key="1">
    <citation type="submission" date="2023-10" db="EMBL/GenBank/DDBJ databases">
        <title>Development of a sustainable strategy for remediation of hydrocarbon-contaminated territories based on the waste exchange concept.</title>
        <authorList>
            <person name="Krivoruchko A."/>
        </authorList>
    </citation>
    <scope>NUCLEOTIDE SEQUENCE</scope>
    <source>
        <strain evidence="9">IEGM 68</strain>
    </source>
</reference>
<keyword evidence="6 8" id="KW-1133">Transmembrane helix</keyword>
<feature type="transmembrane region" description="Helical" evidence="8">
    <location>
        <begin position="302"/>
        <end position="321"/>
    </location>
</feature>
<proteinExistence type="predicted"/>
<feature type="transmembrane region" description="Helical" evidence="8">
    <location>
        <begin position="368"/>
        <end position="389"/>
    </location>
</feature>
<evidence type="ECO:0000256" key="4">
    <source>
        <dbReference type="ARBA" id="ARBA00022679"/>
    </source>
</evidence>
<evidence type="ECO:0000313" key="9">
    <source>
        <dbReference type="EMBL" id="MDV7264234.1"/>
    </source>
</evidence>
<feature type="transmembrane region" description="Helical" evidence="8">
    <location>
        <begin position="113"/>
        <end position="132"/>
    </location>
</feature>
<keyword evidence="3" id="KW-0328">Glycosyltransferase</keyword>
<keyword evidence="7 8" id="KW-0472">Membrane</keyword>
<keyword evidence="4" id="KW-0808">Transferase</keyword>
<feature type="transmembrane region" description="Helical" evidence="8">
    <location>
        <begin position="82"/>
        <end position="101"/>
    </location>
</feature>
<feature type="transmembrane region" description="Helical" evidence="8">
    <location>
        <begin position="327"/>
        <end position="347"/>
    </location>
</feature>
<evidence type="ECO:0000256" key="3">
    <source>
        <dbReference type="ARBA" id="ARBA00022676"/>
    </source>
</evidence>
<sequence>MRPTRWLFWGCTALYLVVGLYFTVGQGFVLGDALSRVSAARSVWFSRDPHLAAIGFVFTPLTALAQLPAVLLSHWWPGLTSWAVTGVLMSAPFMAGAVVQIYKIGADRGCPVWLMWTVTAVFALNPMIVFYGGNGMSEASFLAMMCWATRRLIRWCTTDDIHDLLAAGFALGLAYLARYDALAAGLAVTVFVFAVTVLRRGWRNRRAQVRPALLDAVLVGLPTAMAFFVWATVSWLITGQALQQFSSTYGNASILAQSGGGSTDTVYAVLFSAAESLVLGPALPLLVPIAAALAWRRRDLETLAAVVVLASVLGFATYSYARGMTFPFLRFYLCALPLMAVLALQLVPAGDPLVERRRGPSGFARARFAGAPTVPAALAAALVVLTPAVTGASMLSPTLSSQQYALRSVVFPSSTDTSDRRETERRILASFSTERELARYLDALALPEGSVLMDTVYGFAVYTATERPRTFVIPSDQDFTSVLNRPAEHGVQFLLAVPNSGRGESDAVNRRYPTLYETGADIATLELEVPNDGQDQPTWRLYRVL</sequence>
<keyword evidence="5 8" id="KW-0812">Transmembrane</keyword>
<organism evidence="9 10">
    <name type="scientific">Rhodococcus oxybenzonivorans</name>
    <dbReference type="NCBI Taxonomy" id="1990687"/>
    <lineage>
        <taxon>Bacteria</taxon>
        <taxon>Bacillati</taxon>
        <taxon>Actinomycetota</taxon>
        <taxon>Actinomycetes</taxon>
        <taxon>Mycobacteriales</taxon>
        <taxon>Nocardiaceae</taxon>
        <taxon>Rhodococcus</taxon>
    </lineage>
</organism>
<dbReference type="Proteomes" id="UP001185863">
    <property type="component" value="Unassembled WGS sequence"/>
</dbReference>